<sequence>MTAGRLSCDDAVACGAAIVALARQWIGTPYRHQASHKGVGADCLGLVRGVFTEATGRIIPLPAPYARDWAERCHEERLLDAARHYCGAPLPCGAALPGDIVIFRWQAGSAAKHAGILSPARRFIHAYEPAGVIESPLTPSWARRIVGTFRIARTRD</sequence>
<keyword evidence="2" id="KW-0378">Hydrolase</keyword>
<feature type="domain" description="NlpC/P60" evidence="4">
    <location>
        <begin position="12"/>
        <end position="152"/>
    </location>
</feature>
<dbReference type="PANTHER" id="PTHR47053:SF1">
    <property type="entry name" value="MUREIN DD-ENDOPEPTIDASE MEPH-RELATED"/>
    <property type="match status" value="1"/>
</dbReference>
<dbReference type="RefSeq" id="WP_219202994.1">
    <property type="nucleotide sequence ID" value="NZ_JAHWQX010000004.1"/>
</dbReference>
<dbReference type="InterPro" id="IPR011929">
    <property type="entry name" value="Phage_pept_NlpC/P60"/>
</dbReference>
<dbReference type="Pfam" id="PF00877">
    <property type="entry name" value="NLPC_P60"/>
    <property type="match status" value="1"/>
</dbReference>
<evidence type="ECO:0000256" key="3">
    <source>
        <dbReference type="ARBA" id="ARBA00022807"/>
    </source>
</evidence>
<dbReference type="NCBIfam" id="TIGR02219">
    <property type="entry name" value="phage_NlpC_fam"/>
    <property type="match status" value="1"/>
</dbReference>
<proteinExistence type="predicted"/>
<reference evidence="5" key="1">
    <citation type="submission" date="2021-07" db="EMBL/GenBank/DDBJ databases">
        <title>Pseudohoeflea marina sp. nov. a polyhydroxyalcanoate-producing bacterium.</title>
        <authorList>
            <person name="Zheng W."/>
            <person name="Yu S."/>
            <person name="Huang Y."/>
        </authorList>
    </citation>
    <scope>NUCLEOTIDE SEQUENCE</scope>
    <source>
        <strain evidence="5">DP4N28-3</strain>
    </source>
</reference>
<organism evidence="5 6">
    <name type="scientific">Pseudohoeflea coraliihabitans</name>
    <dbReference type="NCBI Taxonomy" id="2860393"/>
    <lineage>
        <taxon>Bacteria</taxon>
        <taxon>Pseudomonadati</taxon>
        <taxon>Pseudomonadota</taxon>
        <taxon>Alphaproteobacteria</taxon>
        <taxon>Hyphomicrobiales</taxon>
        <taxon>Rhizobiaceae</taxon>
        <taxon>Pseudohoeflea</taxon>
    </lineage>
</organism>
<evidence type="ECO:0000256" key="1">
    <source>
        <dbReference type="ARBA" id="ARBA00022670"/>
    </source>
</evidence>
<keyword evidence="3" id="KW-0788">Thiol protease</keyword>
<protein>
    <submittedName>
        <fullName evidence="5">C40 family peptidase</fullName>
    </submittedName>
</protein>
<dbReference type="PANTHER" id="PTHR47053">
    <property type="entry name" value="MUREIN DD-ENDOPEPTIDASE MEPH-RELATED"/>
    <property type="match status" value="1"/>
</dbReference>
<accession>A0ABS6WUD9</accession>
<name>A0ABS6WUD9_9HYPH</name>
<evidence type="ECO:0000313" key="5">
    <source>
        <dbReference type="EMBL" id="MBW3098670.1"/>
    </source>
</evidence>
<dbReference type="EMBL" id="JAHWQX010000004">
    <property type="protein sequence ID" value="MBW3098670.1"/>
    <property type="molecule type" value="Genomic_DNA"/>
</dbReference>
<evidence type="ECO:0000256" key="2">
    <source>
        <dbReference type="ARBA" id="ARBA00022801"/>
    </source>
</evidence>
<keyword evidence="1" id="KW-0645">Protease</keyword>
<dbReference type="InterPro" id="IPR000064">
    <property type="entry name" value="NLP_P60_dom"/>
</dbReference>
<evidence type="ECO:0000259" key="4">
    <source>
        <dbReference type="PROSITE" id="PS51935"/>
    </source>
</evidence>
<dbReference type="PROSITE" id="PS51935">
    <property type="entry name" value="NLPC_P60"/>
    <property type="match status" value="1"/>
</dbReference>
<comment type="caution">
    <text evidence="5">The sequence shown here is derived from an EMBL/GenBank/DDBJ whole genome shotgun (WGS) entry which is preliminary data.</text>
</comment>
<evidence type="ECO:0000313" key="6">
    <source>
        <dbReference type="Proteomes" id="UP001430804"/>
    </source>
</evidence>
<dbReference type="Proteomes" id="UP001430804">
    <property type="component" value="Unassembled WGS sequence"/>
</dbReference>
<dbReference type="InterPro" id="IPR051202">
    <property type="entry name" value="Peptidase_C40"/>
</dbReference>
<gene>
    <name evidence="5" type="ORF">KY465_15405</name>
</gene>
<keyword evidence="6" id="KW-1185">Reference proteome</keyword>